<keyword evidence="7" id="KW-0695">RNA-directed DNA polymerase</keyword>
<evidence type="ECO:0000256" key="6">
    <source>
        <dbReference type="ARBA" id="ARBA00022908"/>
    </source>
</evidence>
<keyword evidence="8" id="KW-0808">Transferase</keyword>
<dbReference type="GO" id="GO:0003964">
    <property type="term" value="F:RNA-directed DNA polymerase activity"/>
    <property type="evidence" value="ECO:0007669"/>
    <property type="project" value="UniProtKB-KW"/>
</dbReference>
<dbReference type="Proteomes" id="UP000257109">
    <property type="component" value="Unassembled WGS sequence"/>
</dbReference>
<comment type="caution">
    <text evidence="10">The sequence shown here is derived from an EMBL/GenBank/DDBJ whole genome shotgun (WGS) entry which is preliminary data.</text>
</comment>
<feature type="non-terminal residue" evidence="10">
    <location>
        <position position="1"/>
    </location>
</feature>
<evidence type="ECO:0000256" key="4">
    <source>
        <dbReference type="ARBA" id="ARBA00022801"/>
    </source>
</evidence>
<dbReference type="PANTHER" id="PTHR42648:SF11">
    <property type="entry name" value="TRANSPOSON TY4-P GAG-POL POLYPROTEIN"/>
    <property type="match status" value="1"/>
</dbReference>
<protein>
    <recommendedName>
        <fullName evidence="12">Integrase catalytic domain-containing protein</fullName>
    </recommendedName>
</protein>
<keyword evidence="9" id="KW-0233">DNA recombination</keyword>
<dbReference type="PANTHER" id="PTHR42648">
    <property type="entry name" value="TRANSPOSASE, PUTATIVE-RELATED"/>
    <property type="match status" value="1"/>
</dbReference>
<name>A0A371EMU3_MUCPR</name>
<dbReference type="GO" id="GO:0006310">
    <property type="term" value="P:DNA recombination"/>
    <property type="evidence" value="ECO:0007669"/>
    <property type="project" value="UniProtKB-KW"/>
</dbReference>
<evidence type="ECO:0000313" key="11">
    <source>
        <dbReference type="Proteomes" id="UP000257109"/>
    </source>
</evidence>
<evidence type="ECO:0000256" key="2">
    <source>
        <dbReference type="ARBA" id="ARBA00022723"/>
    </source>
</evidence>
<evidence type="ECO:0000256" key="5">
    <source>
        <dbReference type="ARBA" id="ARBA00022842"/>
    </source>
</evidence>
<dbReference type="GO" id="GO:0015074">
    <property type="term" value="P:DNA integration"/>
    <property type="evidence" value="ECO:0007669"/>
    <property type="project" value="UniProtKB-KW"/>
</dbReference>
<keyword evidence="1" id="KW-0540">Nuclease</keyword>
<proteinExistence type="predicted"/>
<keyword evidence="11" id="KW-1185">Reference proteome</keyword>
<evidence type="ECO:0000256" key="8">
    <source>
        <dbReference type="ARBA" id="ARBA00022932"/>
    </source>
</evidence>
<dbReference type="GO" id="GO:0003887">
    <property type="term" value="F:DNA-directed DNA polymerase activity"/>
    <property type="evidence" value="ECO:0007669"/>
    <property type="project" value="UniProtKB-KW"/>
</dbReference>
<sequence length="167" mass="19613">MAMASKIFPFQLSILEVVILEEYDERYAMLERKMFSWKATQNTILTNKVWRAKDLLELVHTNICGPMRTPSLNNNRYFILFINDFSRMTCIYFLKEKLKVFGIFKKFKALVEKQSGKHIKVLKSDRKKKKSTTPTSMTKFVRIKTLSGNLLSHILRNKMVSLRGRIA</sequence>
<evidence type="ECO:0008006" key="12">
    <source>
        <dbReference type="Google" id="ProtNLM"/>
    </source>
</evidence>
<dbReference type="InterPro" id="IPR036397">
    <property type="entry name" value="RNaseH_sf"/>
</dbReference>
<dbReference type="Gene3D" id="3.30.420.10">
    <property type="entry name" value="Ribonuclease H-like superfamily/Ribonuclease H"/>
    <property type="match status" value="1"/>
</dbReference>
<keyword evidence="3" id="KW-0255">Endonuclease</keyword>
<keyword evidence="5" id="KW-0460">Magnesium</keyword>
<evidence type="ECO:0000256" key="7">
    <source>
        <dbReference type="ARBA" id="ARBA00022918"/>
    </source>
</evidence>
<evidence type="ECO:0000256" key="1">
    <source>
        <dbReference type="ARBA" id="ARBA00022722"/>
    </source>
</evidence>
<keyword evidence="6" id="KW-0229">DNA integration</keyword>
<keyword evidence="8" id="KW-0239">DNA-directed DNA polymerase</keyword>
<dbReference type="GO" id="GO:0003676">
    <property type="term" value="F:nucleic acid binding"/>
    <property type="evidence" value="ECO:0007669"/>
    <property type="project" value="InterPro"/>
</dbReference>
<dbReference type="InterPro" id="IPR039537">
    <property type="entry name" value="Retrotran_Ty1/copia-like"/>
</dbReference>
<keyword evidence="2" id="KW-0479">Metal-binding</keyword>
<keyword evidence="8" id="KW-0548">Nucleotidyltransferase</keyword>
<dbReference type="GO" id="GO:0016787">
    <property type="term" value="F:hydrolase activity"/>
    <property type="evidence" value="ECO:0007669"/>
    <property type="project" value="UniProtKB-KW"/>
</dbReference>
<reference evidence="10" key="1">
    <citation type="submission" date="2018-05" db="EMBL/GenBank/DDBJ databases">
        <title>Draft genome of Mucuna pruriens seed.</title>
        <authorList>
            <person name="Nnadi N.E."/>
            <person name="Vos R."/>
            <person name="Hasami M.H."/>
            <person name="Devisetty U.K."/>
            <person name="Aguiy J.C."/>
        </authorList>
    </citation>
    <scope>NUCLEOTIDE SEQUENCE [LARGE SCALE GENOMIC DNA]</scope>
    <source>
        <strain evidence="10">JCA_2017</strain>
    </source>
</reference>
<organism evidence="10 11">
    <name type="scientific">Mucuna pruriens</name>
    <name type="common">Velvet bean</name>
    <name type="synonym">Dolichos pruriens</name>
    <dbReference type="NCBI Taxonomy" id="157652"/>
    <lineage>
        <taxon>Eukaryota</taxon>
        <taxon>Viridiplantae</taxon>
        <taxon>Streptophyta</taxon>
        <taxon>Embryophyta</taxon>
        <taxon>Tracheophyta</taxon>
        <taxon>Spermatophyta</taxon>
        <taxon>Magnoliopsida</taxon>
        <taxon>eudicotyledons</taxon>
        <taxon>Gunneridae</taxon>
        <taxon>Pentapetalae</taxon>
        <taxon>rosids</taxon>
        <taxon>fabids</taxon>
        <taxon>Fabales</taxon>
        <taxon>Fabaceae</taxon>
        <taxon>Papilionoideae</taxon>
        <taxon>50 kb inversion clade</taxon>
        <taxon>NPAAA clade</taxon>
        <taxon>indigoferoid/millettioid clade</taxon>
        <taxon>Phaseoleae</taxon>
        <taxon>Mucuna</taxon>
    </lineage>
</organism>
<dbReference type="InterPro" id="IPR012337">
    <property type="entry name" value="RNaseH-like_sf"/>
</dbReference>
<dbReference type="STRING" id="157652.A0A371EMU3"/>
<dbReference type="EMBL" id="QJKJ01013021">
    <property type="protein sequence ID" value="RDX67381.1"/>
    <property type="molecule type" value="Genomic_DNA"/>
</dbReference>
<gene>
    <name evidence="10" type="ORF">CR513_53756</name>
</gene>
<evidence type="ECO:0000256" key="9">
    <source>
        <dbReference type="ARBA" id="ARBA00023172"/>
    </source>
</evidence>
<accession>A0A371EMU3</accession>
<dbReference type="GO" id="GO:0004519">
    <property type="term" value="F:endonuclease activity"/>
    <property type="evidence" value="ECO:0007669"/>
    <property type="project" value="UniProtKB-KW"/>
</dbReference>
<dbReference type="AlphaFoldDB" id="A0A371EMU3"/>
<evidence type="ECO:0000313" key="10">
    <source>
        <dbReference type="EMBL" id="RDX67381.1"/>
    </source>
</evidence>
<keyword evidence="4" id="KW-0378">Hydrolase</keyword>
<dbReference type="SUPFAM" id="SSF53098">
    <property type="entry name" value="Ribonuclease H-like"/>
    <property type="match status" value="1"/>
</dbReference>
<evidence type="ECO:0000256" key="3">
    <source>
        <dbReference type="ARBA" id="ARBA00022759"/>
    </source>
</evidence>
<dbReference type="OrthoDB" id="1935865at2759"/>
<dbReference type="GO" id="GO:0046872">
    <property type="term" value="F:metal ion binding"/>
    <property type="evidence" value="ECO:0007669"/>
    <property type="project" value="UniProtKB-KW"/>
</dbReference>